<evidence type="ECO:0000256" key="1">
    <source>
        <dbReference type="ARBA" id="ARBA00004651"/>
    </source>
</evidence>
<protein>
    <submittedName>
        <fullName evidence="8">FUSC family protein</fullName>
    </submittedName>
</protein>
<dbReference type="EMBL" id="BHZC01000001">
    <property type="protein sequence ID" value="GCD39200.1"/>
    <property type="molecule type" value="Genomic_DNA"/>
</dbReference>
<dbReference type="Pfam" id="PF06081">
    <property type="entry name" value="ArAE_1"/>
    <property type="match status" value="1"/>
</dbReference>
<name>A0A7U9Q1S8_9ACTN</name>
<evidence type="ECO:0000256" key="4">
    <source>
        <dbReference type="ARBA" id="ARBA00022989"/>
    </source>
</evidence>
<gene>
    <name evidence="8" type="ORF">OEIGOIKO_07029</name>
</gene>
<evidence type="ECO:0000256" key="3">
    <source>
        <dbReference type="ARBA" id="ARBA00022692"/>
    </source>
</evidence>
<accession>A0A7U9Q1S8</accession>
<feature type="transmembrane region" description="Helical" evidence="7">
    <location>
        <begin position="126"/>
        <end position="145"/>
    </location>
</feature>
<dbReference type="RefSeq" id="WP_125048220.1">
    <property type="nucleotide sequence ID" value="NZ_BHZC01000001.1"/>
</dbReference>
<feature type="region of interest" description="Disordered" evidence="6">
    <location>
        <begin position="389"/>
        <end position="418"/>
    </location>
</feature>
<feature type="compositionally biased region" description="Low complexity" evidence="6">
    <location>
        <begin position="394"/>
        <end position="404"/>
    </location>
</feature>
<dbReference type="GO" id="GO:0005886">
    <property type="term" value="C:plasma membrane"/>
    <property type="evidence" value="ECO:0007669"/>
    <property type="project" value="UniProtKB-SubCell"/>
</dbReference>
<proteinExistence type="predicted"/>
<feature type="transmembrane region" description="Helical" evidence="7">
    <location>
        <begin position="151"/>
        <end position="172"/>
    </location>
</feature>
<evidence type="ECO:0000256" key="2">
    <source>
        <dbReference type="ARBA" id="ARBA00022475"/>
    </source>
</evidence>
<sequence length="418" mass="44158">MREENAAQSGRRAGTAHAVAGLARIRDGPWAVRWLVAVRAAVAAALAWQLCRSLWEAPQPGPAVVAALLVVHPTVFRSCTAGLQYAAGCTLGALIALPAAVLAGPTWLSMTAVLLLSLLAAGHERLGAHGLHVPITAVFVLLLGPSHAGQILPHLLEIGVGIAVAVLFNALLPPPLRLRAAESALDRLRDELAGVLDGMATAVREARHPDDVLGTQWPARVAETTARARSALGQAHESLRWNVRARNRNAVWHLDRKVLESLERVAHDAEACVGAFGGLAAQRPAVAAGPSAAVSGPGAPEAGPAVTARADVWDREFRAGCARLLTCLALCVRGCRGGSPHPVLPATRRVWRELAERCGDRRDSLDVRVAEYRLLMLLDRALHDVAGGRRTVRPAPATAGTPITTREEAHAQAAAEHR</sequence>
<comment type="caution">
    <text evidence="8">The sequence shown here is derived from an EMBL/GenBank/DDBJ whole genome shotgun (WGS) entry which is preliminary data.</text>
</comment>
<dbReference type="InterPro" id="IPR010343">
    <property type="entry name" value="ArAE_1"/>
</dbReference>
<feature type="transmembrane region" description="Helical" evidence="7">
    <location>
        <begin position="93"/>
        <end position="119"/>
    </location>
</feature>
<dbReference type="OrthoDB" id="4140120at2"/>
<keyword evidence="5 7" id="KW-0472">Membrane</keyword>
<keyword evidence="2" id="KW-1003">Cell membrane</keyword>
<dbReference type="GeneID" id="95627136"/>
<evidence type="ECO:0000256" key="7">
    <source>
        <dbReference type="SAM" id="Phobius"/>
    </source>
</evidence>
<organism evidence="8 9">
    <name type="scientific">Streptomyces chrestomyceticus JCM 4735</name>
    <dbReference type="NCBI Taxonomy" id="1306181"/>
    <lineage>
        <taxon>Bacteria</taxon>
        <taxon>Bacillati</taxon>
        <taxon>Actinomycetota</taxon>
        <taxon>Actinomycetes</taxon>
        <taxon>Kitasatosporales</taxon>
        <taxon>Streptomycetaceae</taxon>
        <taxon>Streptomyces</taxon>
    </lineage>
</organism>
<comment type="subcellular location">
    <subcellularLocation>
        <location evidence="1">Cell membrane</location>
        <topology evidence="1">Multi-pass membrane protein</topology>
    </subcellularLocation>
</comment>
<keyword evidence="3 7" id="KW-0812">Transmembrane</keyword>
<evidence type="ECO:0000313" key="9">
    <source>
        <dbReference type="Proteomes" id="UP000287830"/>
    </source>
</evidence>
<dbReference type="Proteomes" id="UP000287830">
    <property type="component" value="Unassembled WGS sequence"/>
</dbReference>
<keyword evidence="4 7" id="KW-1133">Transmembrane helix</keyword>
<reference evidence="8 9" key="1">
    <citation type="submission" date="2018-11" db="EMBL/GenBank/DDBJ databases">
        <title>Whole genome sequence of Streptomyces chrestomyceticus NBRC 13444(T).</title>
        <authorList>
            <person name="Komaki H."/>
            <person name="Tamura T."/>
        </authorList>
    </citation>
    <scope>NUCLEOTIDE SEQUENCE [LARGE SCALE GENOMIC DNA]</scope>
    <source>
        <strain evidence="8 9">NBRC 13444</strain>
    </source>
</reference>
<evidence type="ECO:0000256" key="6">
    <source>
        <dbReference type="SAM" id="MobiDB-lite"/>
    </source>
</evidence>
<evidence type="ECO:0000313" key="8">
    <source>
        <dbReference type="EMBL" id="GCD39200.1"/>
    </source>
</evidence>
<evidence type="ECO:0000256" key="5">
    <source>
        <dbReference type="ARBA" id="ARBA00023136"/>
    </source>
</evidence>
<feature type="compositionally biased region" description="Basic and acidic residues" evidence="6">
    <location>
        <begin position="405"/>
        <end position="418"/>
    </location>
</feature>
<dbReference type="AlphaFoldDB" id="A0A7U9Q1S8"/>